<comment type="caution">
    <text evidence="1">The sequence shown here is derived from an EMBL/GenBank/DDBJ whole genome shotgun (WGS) entry which is preliminary data.</text>
</comment>
<organism evidence="1 2">
    <name type="scientific">Pangasius djambal</name>
    <dbReference type="NCBI Taxonomy" id="1691987"/>
    <lineage>
        <taxon>Eukaryota</taxon>
        <taxon>Metazoa</taxon>
        <taxon>Chordata</taxon>
        <taxon>Craniata</taxon>
        <taxon>Vertebrata</taxon>
        <taxon>Euteleostomi</taxon>
        <taxon>Actinopterygii</taxon>
        <taxon>Neopterygii</taxon>
        <taxon>Teleostei</taxon>
        <taxon>Ostariophysi</taxon>
        <taxon>Siluriformes</taxon>
        <taxon>Pangasiidae</taxon>
        <taxon>Pangasius</taxon>
    </lineage>
</organism>
<gene>
    <name evidence="1" type="ORF">PDJAM_G00077520</name>
</gene>
<sequence length="473" mass="51188">MRAVLRLTRGLKGRFCSHIGLEPECLHSRNKTPPPVPPRSASKPFISVTVQSSTESAQDTYLEQRSEANSQSGRSNSSDSATSSRTGSLAKAPLPLIPHIPIPVPLVPPIPVPVPSARVSSPPPPPARETQTVSVGFTQDELRGAARRKLSSIGIQVDCVQPVLREEHTPTTKFQSIGVQVEDGRPLSRFSSMASRQETADAETQDRTDSKALENSCSACSTQTLDSPGSAARAQKSSSTMPESVEAALDPSCLPPPPPSLQNVSVNGASEQPGAPAACLRDGHCFLRLLQAETGRMDAWCQQMEQESRDKQLSEEVLGKIRSAVGSAQLLMSQKFQQFRGLCEQNLDVNAHPRPAAQDLAGFWDLLQLSIEDISMKFDELHLLKANDWKLPESSSKKEERKPASVTTPKKAPKPKAAGPKEKSSGDSAADKQRQEARKRLMAAKRAASERQNSATESADSIEIYVPEAQTRL</sequence>
<evidence type="ECO:0000313" key="2">
    <source>
        <dbReference type="Proteomes" id="UP000830395"/>
    </source>
</evidence>
<name>A0ACC5Z2G1_9TELE</name>
<accession>A0ACC5Z2G1</accession>
<keyword evidence="2" id="KW-1185">Reference proteome</keyword>
<dbReference type="EMBL" id="CM040990">
    <property type="protein sequence ID" value="MCJ8742035.1"/>
    <property type="molecule type" value="Genomic_DNA"/>
</dbReference>
<reference evidence="1" key="1">
    <citation type="submission" date="2020-02" db="EMBL/GenBank/DDBJ databases">
        <title>Genome sequencing of the panga catfish, Pangasius djambal.</title>
        <authorList>
            <person name="Wen M."/>
            <person name="Zahm M."/>
            <person name="Roques C."/>
            <person name="Cabau C."/>
            <person name="Klopp C."/>
            <person name="Donnadieu C."/>
            <person name="Jouanno E."/>
            <person name="Avarre J.-C."/>
            <person name="Campet M."/>
            <person name="Ha T."/>
            <person name="Dugue R."/>
            <person name="Lampietro C."/>
            <person name="Louis A."/>
            <person name="Herpin A."/>
            <person name="Echchiki A."/>
            <person name="Berthelot C."/>
            <person name="Parey E."/>
            <person name="Roest-Crollius H."/>
            <person name="Braasch I."/>
            <person name="Postlethwait J.H."/>
            <person name="Bobe J."/>
            <person name="Montfort J."/>
            <person name="Bouchez O."/>
            <person name="Begum T."/>
            <person name="Schartl M."/>
            <person name="Gustiano R."/>
            <person name="Guiguen Y."/>
        </authorList>
    </citation>
    <scope>NUCLEOTIDE SEQUENCE</scope>
    <source>
        <strain evidence="1">Pdj_M5554</strain>
    </source>
</reference>
<protein>
    <submittedName>
        <fullName evidence="1">Uncharacterized protein</fullName>
    </submittedName>
</protein>
<evidence type="ECO:0000313" key="1">
    <source>
        <dbReference type="EMBL" id="MCJ8742035.1"/>
    </source>
</evidence>
<dbReference type="Proteomes" id="UP000830395">
    <property type="component" value="Chromosome 16"/>
</dbReference>
<proteinExistence type="predicted"/>